<evidence type="ECO:0000259" key="1">
    <source>
        <dbReference type="Pfam" id="PF03358"/>
    </source>
</evidence>
<reference evidence="2 3" key="1">
    <citation type="submission" date="2019-02" db="EMBL/GenBank/DDBJ databases">
        <title>Bacterial novel species isolated from soil.</title>
        <authorList>
            <person name="Jung H.-Y."/>
        </authorList>
    </citation>
    <scope>NUCLEOTIDE SEQUENCE [LARGE SCALE GENOMIC DNA]</scope>
    <source>
        <strain evidence="2 3">1-3-3-3</strain>
    </source>
</reference>
<dbReference type="RefSeq" id="WP_129921112.1">
    <property type="nucleotide sequence ID" value="NZ_SEWE01000018.1"/>
</dbReference>
<dbReference type="AlphaFoldDB" id="A0A4Q5LBX5"/>
<dbReference type="OrthoDB" id="9812295at2"/>
<dbReference type="EMBL" id="SEWE01000018">
    <property type="protein sequence ID" value="RYU79601.1"/>
    <property type="molecule type" value="Genomic_DNA"/>
</dbReference>
<comment type="caution">
    <text evidence="2">The sequence shown here is derived from an EMBL/GenBank/DDBJ whole genome shotgun (WGS) entry which is preliminary data.</text>
</comment>
<evidence type="ECO:0000313" key="3">
    <source>
        <dbReference type="Proteomes" id="UP000294155"/>
    </source>
</evidence>
<organism evidence="2 3">
    <name type="scientific">Hymenobacter persicinus</name>
    <dbReference type="NCBI Taxonomy" id="2025506"/>
    <lineage>
        <taxon>Bacteria</taxon>
        <taxon>Pseudomonadati</taxon>
        <taxon>Bacteroidota</taxon>
        <taxon>Cytophagia</taxon>
        <taxon>Cytophagales</taxon>
        <taxon>Hymenobacteraceae</taxon>
        <taxon>Hymenobacter</taxon>
    </lineage>
</organism>
<evidence type="ECO:0000313" key="2">
    <source>
        <dbReference type="EMBL" id="RYU79601.1"/>
    </source>
</evidence>
<keyword evidence="3" id="KW-1185">Reference proteome</keyword>
<dbReference type="SUPFAM" id="SSF52218">
    <property type="entry name" value="Flavoproteins"/>
    <property type="match status" value="1"/>
</dbReference>
<dbReference type="GO" id="GO:0005829">
    <property type="term" value="C:cytosol"/>
    <property type="evidence" value="ECO:0007669"/>
    <property type="project" value="TreeGrafter"/>
</dbReference>
<accession>A0A4Q5LBX5</accession>
<dbReference type="PANTHER" id="PTHR30543:SF21">
    <property type="entry name" value="NAD(P)H-DEPENDENT FMN REDUCTASE LOT6"/>
    <property type="match status" value="1"/>
</dbReference>
<dbReference type="Gene3D" id="3.40.50.360">
    <property type="match status" value="1"/>
</dbReference>
<sequence length="175" mass="18844">MITIIAGTNRPNSRARRVANLYASLLRDLGAAHQVLDLADLPLDFTSTALYHNASKHDGFNQLVEQAEAADKLVFIVPEYNNSIPGVLKAFIDGLPYPGGIRGKKAALVGLSSGSQGGLLALSHLTDILMYLGTTVVPARVRLPTIDQHLTEAGELTNSLYWQLLREQAAQLLSA</sequence>
<dbReference type="InterPro" id="IPR005025">
    <property type="entry name" value="FMN_Rdtase-like_dom"/>
</dbReference>
<dbReference type="GO" id="GO:0010181">
    <property type="term" value="F:FMN binding"/>
    <property type="evidence" value="ECO:0007669"/>
    <property type="project" value="TreeGrafter"/>
</dbReference>
<dbReference type="InterPro" id="IPR050712">
    <property type="entry name" value="NAD(P)H-dep_reductase"/>
</dbReference>
<proteinExistence type="predicted"/>
<dbReference type="Pfam" id="PF03358">
    <property type="entry name" value="FMN_red"/>
    <property type="match status" value="1"/>
</dbReference>
<dbReference type="Proteomes" id="UP000294155">
    <property type="component" value="Unassembled WGS sequence"/>
</dbReference>
<name>A0A4Q5LBX5_9BACT</name>
<gene>
    <name evidence="2" type="ORF">EWM57_10575</name>
</gene>
<feature type="domain" description="NADPH-dependent FMN reductase-like" evidence="1">
    <location>
        <begin position="2"/>
        <end position="139"/>
    </location>
</feature>
<dbReference type="InterPro" id="IPR029039">
    <property type="entry name" value="Flavoprotein-like_sf"/>
</dbReference>
<dbReference type="PANTHER" id="PTHR30543">
    <property type="entry name" value="CHROMATE REDUCTASE"/>
    <property type="match status" value="1"/>
</dbReference>
<protein>
    <submittedName>
        <fullName evidence="2">NADPH-dependent oxidoreductase</fullName>
    </submittedName>
</protein>
<dbReference type="GO" id="GO:0016491">
    <property type="term" value="F:oxidoreductase activity"/>
    <property type="evidence" value="ECO:0007669"/>
    <property type="project" value="InterPro"/>
</dbReference>